<dbReference type="EMBL" id="JAUCGQ010000001">
    <property type="protein sequence ID" value="MDM7853465.1"/>
    <property type="molecule type" value="Genomic_DNA"/>
</dbReference>
<protein>
    <submittedName>
        <fullName evidence="1">Uncharacterized protein</fullName>
    </submittedName>
</protein>
<name>A0ABT7SBA2_9CELL</name>
<comment type="caution">
    <text evidence="1">The sequence shown here is derived from an EMBL/GenBank/DDBJ whole genome shotgun (WGS) entry which is preliminary data.</text>
</comment>
<accession>A0ABT7SBA2</accession>
<keyword evidence="2" id="KW-1185">Reference proteome</keyword>
<sequence>MITTDNPLQVAGTVLFRDGSDPDLFWVLPRTPHVAARADGTSSFSLLEYRTADGSGGGFAELELELEVPGGAALAAQTGRENARVEPLAFRSGTVSLLSVSGPSDALVQAVLGASSAPLTAPFHTVFALDVTPQGAALLAQSATAPTLPVGVVYELTFLAQTPAVHAHVTMDYQRMYDHFSTSLGFTYYVNARIDADLQWLVEHDVVKIEITELTDDADAQRQRDWVMDLVSARVQADFFRSALPTATDDTAFAGALGQLVSRGLGTTISSASALFTLKARLDVERELKTFELFYDGRGVQELTHVVSGFVGAMLAGSDAPPDIRQITAEDPFFATLDVAVVVGIDFDDVPDLREAAVTLTYGTHVETFVATPDTPGPFRFTCPFDAASPAYTTHVEFHFDPASTAGPATIAAPDTSRRDRAFVVSTADAFQVCRVHVSGIGAGDGVVEQLPVTMTVLDADGTVLSRDALALDAEHTELDWYRRVPGTVTPRVRAEAGWVDAGGATHAGDEVDVVGTSFVARGPFVAAAAVLVQPAVDWTAVTQLAVELRRTVLGTVQDTSLLFSAAAGTEPKQLTLPLTDATERGYEWQATILRADGTTGVTPWRTSDAALLLVADDVAGRASVRLVWLGDPGAALAMRVDFWTAAPAGGEQQVASALLQPTATDVTVTWSSPGLAPGAVPPYRYEVHRLDAAGDSVVSRGSDAGSLVVVRTNG</sequence>
<proteinExistence type="predicted"/>
<dbReference type="RefSeq" id="WP_289452988.1">
    <property type="nucleotide sequence ID" value="NZ_JAUCGQ010000001.1"/>
</dbReference>
<organism evidence="1 2">
    <name type="scientific">Cellulomonas alba</name>
    <dbReference type="NCBI Taxonomy" id="3053467"/>
    <lineage>
        <taxon>Bacteria</taxon>
        <taxon>Bacillati</taxon>
        <taxon>Actinomycetota</taxon>
        <taxon>Actinomycetes</taxon>
        <taxon>Micrococcales</taxon>
        <taxon>Cellulomonadaceae</taxon>
        <taxon>Cellulomonas</taxon>
    </lineage>
</organism>
<evidence type="ECO:0000313" key="1">
    <source>
        <dbReference type="EMBL" id="MDM7853465.1"/>
    </source>
</evidence>
<reference evidence="1 2" key="1">
    <citation type="submission" date="2023-06" db="EMBL/GenBank/DDBJ databases">
        <title>Cellulomonas sp. MW4 Whole genome sequence.</title>
        <authorList>
            <person name="Park S."/>
        </authorList>
    </citation>
    <scope>NUCLEOTIDE SEQUENCE [LARGE SCALE GENOMIC DNA]</scope>
    <source>
        <strain evidence="1 2">MW4</strain>
    </source>
</reference>
<gene>
    <name evidence="1" type="ORF">QRT04_00840</name>
</gene>
<dbReference type="Proteomes" id="UP001529338">
    <property type="component" value="Unassembled WGS sequence"/>
</dbReference>
<evidence type="ECO:0000313" key="2">
    <source>
        <dbReference type="Proteomes" id="UP001529338"/>
    </source>
</evidence>